<evidence type="ECO:0000256" key="1">
    <source>
        <dbReference type="ARBA" id="ARBA00004127"/>
    </source>
</evidence>
<evidence type="ECO:0000256" key="8">
    <source>
        <dbReference type="ARBA" id="ARBA00022989"/>
    </source>
</evidence>
<dbReference type="PRINTS" id="PR00119">
    <property type="entry name" value="CATATPASE"/>
</dbReference>
<feature type="transmembrane region" description="Helical" evidence="10">
    <location>
        <begin position="208"/>
        <end position="226"/>
    </location>
</feature>
<evidence type="ECO:0000256" key="5">
    <source>
        <dbReference type="ARBA" id="ARBA00022741"/>
    </source>
</evidence>
<dbReference type="SFLD" id="SFLDS00003">
    <property type="entry name" value="Haloacid_Dehalogenase"/>
    <property type="match status" value="1"/>
</dbReference>
<reference evidence="13" key="1">
    <citation type="submission" date="2022-03" db="EMBL/GenBank/DDBJ databases">
        <title>Genome Identification and Characterization of new species Bdellovibrio reynosense LBG001 sp. nov. from a Mexico soil sample.</title>
        <authorList>
            <person name="Camilli A."/>
            <person name="Ajao Y."/>
            <person name="Guo X."/>
        </authorList>
    </citation>
    <scope>NUCLEOTIDE SEQUENCE</scope>
    <source>
        <strain evidence="13">LBG001</strain>
    </source>
</reference>
<dbReference type="Gene3D" id="3.40.1110.10">
    <property type="entry name" value="Calcium-transporting ATPase, cytoplasmic domain N"/>
    <property type="match status" value="1"/>
</dbReference>
<dbReference type="InterPro" id="IPR001757">
    <property type="entry name" value="P_typ_ATPase"/>
</dbReference>
<evidence type="ECO:0000256" key="11">
    <source>
        <dbReference type="SAM" id="MobiDB-lite"/>
    </source>
</evidence>
<evidence type="ECO:0000256" key="2">
    <source>
        <dbReference type="ARBA" id="ARBA00006024"/>
    </source>
</evidence>
<dbReference type="PROSITE" id="PS01229">
    <property type="entry name" value="COF_2"/>
    <property type="match status" value="1"/>
</dbReference>
<feature type="transmembrane region" description="Helical" evidence="10">
    <location>
        <begin position="360"/>
        <end position="382"/>
    </location>
</feature>
<dbReference type="InterPro" id="IPR023214">
    <property type="entry name" value="HAD_sf"/>
</dbReference>
<feature type="transmembrane region" description="Helical" evidence="10">
    <location>
        <begin position="145"/>
        <end position="164"/>
    </location>
</feature>
<dbReference type="InterPro" id="IPR023298">
    <property type="entry name" value="ATPase_P-typ_TM_dom_sf"/>
</dbReference>
<keyword evidence="8 10" id="KW-1133">Transmembrane helix</keyword>
<evidence type="ECO:0000259" key="12">
    <source>
        <dbReference type="PROSITE" id="PS50846"/>
    </source>
</evidence>
<gene>
    <name evidence="13" type="ORF">MNR06_16350</name>
</gene>
<evidence type="ECO:0000256" key="4">
    <source>
        <dbReference type="ARBA" id="ARBA00022723"/>
    </source>
</evidence>
<dbReference type="PROSITE" id="PS00154">
    <property type="entry name" value="ATPASE_E1_E2"/>
    <property type="match status" value="1"/>
</dbReference>
<evidence type="ECO:0000256" key="7">
    <source>
        <dbReference type="ARBA" id="ARBA00022967"/>
    </source>
</evidence>
<dbReference type="Proteomes" id="UP000830116">
    <property type="component" value="Chromosome"/>
</dbReference>
<evidence type="ECO:0000256" key="6">
    <source>
        <dbReference type="ARBA" id="ARBA00022840"/>
    </source>
</evidence>
<dbReference type="Gene3D" id="2.70.150.10">
    <property type="entry name" value="Calcium-transporting ATPase, cytoplasmic transduction domain A"/>
    <property type="match status" value="1"/>
</dbReference>
<comment type="subcellular location">
    <subcellularLocation>
        <location evidence="10">Cell membrane</location>
    </subcellularLocation>
    <subcellularLocation>
        <location evidence="1">Endomembrane system</location>
        <topology evidence="1">Multi-pass membrane protein</topology>
    </subcellularLocation>
</comment>
<keyword evidence="10" id="KW-1003">Cell membrane</keyword>
<comment type="similarity">
    <text evidence="2 10">Belongs to the cation transport ATPase (P-type) (TC 3.A.3) family. Type IB subfamily.</text>
</comment>
<dbReference type="Pfam" id="PF00403">
    <property type="entry name" value="HMA"/>
    <property type="match status" value="1"/>
</dbReference>
<feature type="region of interest" description="Disordered" evidence="11">
    <location>
        <begin position="87"/>
        <end position="107"/>
    </location>
</feature>
<name>A0ABY4C8F2_9BACT</name>
<dbReference type="NCBIfam" id="TIGR01494">
    <property type="entry name" value="ATPase_P-type"/>
    <property type="match status" value="1"/>
</dbReference>
<dbReference type="SFLD" id="SFLDG00002">
    <property type="entry name" value="C1.7:_P-type_atpase_like"/>
    <property type="match status" value="1"/>
</dbReference>
<dbReference type="SFLD" id="SFLDF00027">
    <property type="entry name" value="p-type_atpase"/>
    <property type="match status" value="1"/>
</dbReference>
<protein>
    <submittedName>
        <fullName evidence="13">Heavy metal translocating P-type ATPase</fullName>
    </submittedName>
</protein>
<dbReference type="PROSITE" id="PS01047">
    <property type="entry name" value="HMA_1"/>
    <property type="match status" value="1"/>
</dbReference>
<dbReference type="InterPro" id="IPR006121">
    <property type="entry name" value="HMA_dom"/>
</dbReference>
<keyword evidence="3 10" id="KW-0812">Transmembrane</keyword>
<dbReference type="NCBIfam" id="TIGR01525">
    <property type="entry name" value="ATPase-IB_hvy"/>
    <property type="match status" value="1"/>
</dbReference>
<dbReference type="EMBL" id="CP093442">
    <property type="protein sequence ID" value="UOF01267.1"/>
    <property type="molecule type" value="Genomic_DNA"/>
</dbReference>
<dbReference type="InterPro" id="IPR023299">
    <property type="entry name" value="ATPase_P-typ_cyto_dom_N"/>
</dbReference>
<dbReference type="InterPro" id="IPR017969">
    <property type="entry name" value="Heavy-metal-associated_CS"/>
</dbReference>
<organism evidence="13 14">
    <name type="scientific">Bdellovibrio reynosensis</name>
    <dbReference type="NCBI Taxonomy" id="2835041"/>
    <lineage>
        <taxon>Bacteria</taxon>
        <taxon>Pseudomonadati</taxon>
        <taxon>Bdellovibrionota</taxon>
        <taxon>Bdellovibrionia</taxon>
        <taxon>Bdellovibrionales</taxon>
        <taxon>Pseudobdellovibrionaceae</taxon>
        <taxon>Bdellovibrio</taxon>
    </lineage>
</organism>
<dbReference type="PANTHER" id="PTHR43520:SF8">
    <property type="entry name" value="P-TYPE CU(+) TRANSPORTER"/>
    <property type="match status" value="1"/>
</dbReference>
<accession>A0ABY4C8F2</accession>
<keyword evidence="6 10" id="KW-0067">ATP-binding</keyword>
<dbReference type="Gene3D" id="3.30.70.100">
    <property type="match status" value="1"/>
</dbReference>
<dbReference type="SUPFAM" id="SSF81653">
    <property type="entry name" value="Calcium ATPase, transduction domain A"/>
    <property type="match status" value="1"/>
</dbReference>
<dbReference type="Pfam" id="PF00702">
    <property type="entry name" value="Hydrolase"/>
    <property type="match status" value="1"/>
</dbReference>
<feature type="transmembrane region" description="Helical" evidence="10">
    <location>
        <begin position="115"/>
        <end position="133"/>
    </location>
</feature>
<evidence type="ECO:0000313" key="14">
    <source>
        <dbReference type="Proteomes" id="UP000830116"/>
    </source>
</evidence>
<dbReference type="CDD" id="cd02094">
    <property type="entry name" value="P-type_ATPase_Cu-like"/>
    <property type="match status" value="1"/>
</dbReference>
<keyword evidence="4 10" id="KW-0479">Metal-binding</keyword>
<feature type="transmembrane region" description="Helical" evidence="10">
    <location>
        <begin position="728"/>
        <end position="745"/>
    </location>
</feature>
<feature type="transmembrane region" description="Helical" evidence="10">
    <location>
        <begin position="176"/>
        <end position="196"/>
    </location>
</feature>
<dbReference type="InterPro" id="IPR044492">
    <property type="entry name" value="P_typ_ATPase_HD_dom"/>
</dbReference>
<dbReference type="RefSeq" id="WP_243537659.1">
    <property type="nucleotide sequence ID" value="NZ_CP093442.1"/>
</dbReference>
<proteinExistence type="inferred from homology"/>
<dbReference type="SUPFAM" id="SSF81665">
    <property type="entry name" value="Calcium ATPase, transmembrane domain M"/>
    <property type="match status" value="1"/>
</dbReference>
<keyword evidence="9 10" id="KW-0472">Membrane</keyword>
<dbReference type="SUPFAM" id="SSF56784">
    <property type="entry name" value="HAD-like"/>
    <property type="match status" value="1"/>
</dbReference>
<evidence type="ECO:0000256" key="3">
    <source>
        <dbReference type="ARBA" id="ARBA00022692"/>
    </source>
</evidence>
<dbReference type="PROSITE" id="PS50846">
    <property type="entry name" value="HMA_2"/>
    <property type="match status" value="1"/>
</dbReference>
<dbReference type="PRINTS" id="PR00943">
    <property type="entry name" value="CUATPASE"/>
</dbReference>
<keyword evidence="14" id="KW-1185">Reference proteome</keyword>
<evidence type="ECO:0000256" key="10">
    <source>
        <dbReference type="RuleBase" id="RU362081"/>
    </source>
</evidence>
<feature type="domain" description="HMA" evidence="12">
    <location>
        <begin position="18"/>
        <end position="84"/>
    </location>
</feature>
<dbReference type="Pfam" id="PF00122">
    <property type="entry name" value="E1-E2_ATPase"/>
    <property type="match status" value="1"/>
</dbReference>
<feature type="transmembrane region" description="Helical" evidence="10">
    <location>
        <begin position="703"/>
        <end position="722"/>
    </location>
</feature>
<dbReference type="InterPro" id="IPR036412">
    <property type="entry name" value="HAD-like_sf"/>
</dbReference>
<evidence type="ECO:0000313" key="13">
    <source>
        <dbReference type="EMBL" id="UOF01267.1"/>
    </source>
</evidence>
<dbReference type="InterPro" id="IPR018303">
    <property type="entry name" value="ATPase_P-typ_P_site"/>
</dbReference>
<dbReference type="PANTHER" id="PTHR43520">
    <property type="entry name" value="ATP7, ISOFORM B"/>
    <property type="match status" value="1"/>
</dbReference>
<dbReference type="Gene3D" id="3.40.50.1000">
    <property type="entry name" value="HAD superfamily/HAD-like"/>
    <property type="match status" value="1"/>
</dbReference>
<dbReference type="InterPro" id="IPR059000">
    <property type="entry name" value="ATPase_P-type_domA"/>
</dbReference>
<dbReference type="NCBIfam" id="TIGR01511">
    <property type="entry name" value="ATPase-IB1_Cu"/>
    <property type="match status" value="1"/>
</dbReference>
<dbReference type="InterPro" id="IPR036163">
    <property type="entry name" value="HMA_dom_sf"/>
</dbReference>
<dbReference type="InterPro" id="IPR008250">
    <property type="entry name" value="ATPase_P-typ_transduc_dom_A_sf"/>
</dbReference>
<feature type="transmembrane region" description="Helical" evidence="10">
    <location>
        <begin position="394"/>
        <end position="421"/>
    </location>
</feature>
<dbReference type="CDD" id="cd00371">
    <property type="entry name" value="HMA"/>
    <property type="match status" value="1"/>
</dbReference>
<keyword evidence="7" id="KW-1278">Translocase</keyword>
<keyword evidence="5 10" id="KW-0547">Nucleotide-binding</keyword>
<dbReference type="SUPFAM" id="SSF55008">
    <property type="entry name" value="HMA, heavy metal-associated domain"/>
    <property type="match status" value="1"/>
</dbReference>
<dbReference type="InterPro" id="IPR027256">
    <property type="entry name" value="P-typ_ATPase_IB"/>
</dbReference>
<evidence type="ECO:0000256" key="9">
    <source>
        <dbReference type="ARBA" id="ARBA00023136"/>
    </source>
</evidence>
<sequence length="758" mass="80951">MNTNEHNHHNHGSQEHSKELHLEIEGMNCASCVNKVQKALKSVDGVEDVAVNLATEKAKVTFKGHGPGHKDLSEAVKKAGYSVKFKNEDRHTENHMHHGEVPGEDKQKSLRRQGLKVLIAFGLVAPLVLPMILQPFGISFHWSPFVQFILAAPIQFWLGARFYGTGLKAIKNFSGNMDLLVALGTSAAFGLSLYIWLFSGSEHVAEKLYFEAAAVIVTLVLFGKYLEAKAKLQTSEAIRALQSIRPETARIKTAEEEKEIPINAVKVGDVVIVRPGEKIPTDGTVLHGNSEVDESLLTGESLPVAKTPDSKVIGGSINSFGVLHVKTTAIGAESTLERIVRLVENAQAAKAPVERLVDKVSAVFVPVVMLLALITILAWGLSTGNWEQAIINGVAVLVIACPCALGLATPAAIIVGTGVAAKVGILIKDAEALEIAHSVTKIAFDKTGTLTEGKPQVSNFVSVEGSDSAVFAQLASVQSGSEHPLAKVTLAWAKNHGIKYEPAQNIKAIPGKGLEGVVNGENIIVGTFKLMAERNIDLGSLQQRFEQRMNEGETVSFIANTSSGKILGMISFSDQPKAESKESIAKLHELNIKTMMVTGDNEGSALKVAKALGIDEVKAQVLPGEKAQVVESLKVQGERVAMVGDGVNDAPALAAAHVGIAMATGTDVAMHTAGITLMRGNPLLIADAIEISRRTYSKIKQNLFWAFIYNIIGIPLAAAGYLSPVLAGAAMAFSSVSVISNALLLRRWKPASQKRVEK</sequence>